<evidence type="ECO:0000313" key="3">
    <source>
        <dbReference type="Proteomes" id="UP000299102"/>
    </source>
</evidence>
<dbReference type="Proteomes" id="UP000299102">
    <property type="component" value="Unassembled WGS sequence"/>
</dbReference>
<gene>
    <name evidence="2" type="ORF">EVAR_7516_1</name>
</gene>
<accession>A0A4C2AA02</accession>
<proteinExistence type="predicted"/>
<protein>
    <submittedName>
        <fullName evidence="2">Uncharacterized protein</fullName>
    </submittedName>
</protein>
<organism evidence="2 3">
    <name type="scientific">Eumeta variegata</name>
    <name type="common">Bagworm moth</name>
    <name type="synonym">Eumeta japonica</name>
    <dbReference type="NCBI Taxonomy" id="151549"/>
    <lineage>
        <taxon>Eukaryota</taxon>
        <taxon>Metazoa</taxon>
        <taxon>Ecdysozoa</taxon>
        <taxon>Arthropoda</taxon>
        <taxon>Hexapoda</taxon>
        <taxon>Insecta</taxon>
        <taxon>Pterygota</taxon>
        <taxon>Neoptera</taxon>
        <taxon>Endopterygota</taxon>
        <taxon>Lepidoptera</taxon>
        <taxon>Glossata</taxon>
        <taxon>Ditrysia</taxon>
        <taxon>Tineoidea</taxon>
        <taxon>Psychidae</taxon>
        <taxon>Oiketicinae</taxon>
        <taxon>Eumeta</taxon>
    </lineage>
</organism>
<dbReference type="EMBL" id="BGZK01002683">
    <property type="protein sequence ID" value="GBP95795.1"/>
    <property type="molecule type" value="Genomic_DNA"/>
</dbReference>
<evidence type="ECO:0000256" key="1">
    <source>
        <dbReference type="SAM" id="MobiDB-lite"/>
    </source>
</evidence>
<feature type="region of interest" description="Disordered" evidence="1">
    <location>
        <begin position="1"/>
        <end position="49"/>
    </location>
</feature>
<reference evidence="2 3" key="1">
    <citation type="journal article" date="2019" name="Commun. Biol.">
        <title>The bagworm genome reveals a unique fibroin gene that provides high tensile strength.</title>
        <authorList>
            <person name="Kono N."/>
            <person name="Nakamura H."/>
            <person name="Ohtoshi R."/>
            <person name="Tomita M."/>
            <person name="Numata K."/>
            <person name="Arakawa K."/>
        </authorList>
    </citation>
    <scope>NUCLEOTIDE SEQUENCE [LARGE SCALE GENOMIC DNA]</scope>
</reference>
<comment type="caution">
    <text evidence="2">The sequence shown here is derived from an EMBL/GenBank/DDBJ whole genome shotgun (WGS) entry which is preliminary data.</text>
</comment>
<feature type="compositionally biased region" description="Polar residues" evidence="1">
    <location>
        <begin position="11"/>
        <end position="25"/>
    </location>
</feature>
<keyword evidence="3" id="KW-1185">Reference proteome</keyword>
<feature type="compositionally biased region" description="Polar residues" evidence="1">
    <location>
        <begin position="39"/>
        <end position="49"/>
    </location>
</feature>
<sequence>MAAAASCYSPRYNNDYRSYRSSQEADPTLTRPLERQPIGDQNLSNNLNGTEAPMEVCPKLFASTALGVQIDTCSPQVVRYHKASRLTACKRLRGQLERAVRTSAGAPRRRSSPLI</sequence>
<dbReference type="AlphaFoldDB" id="A0A4C2AA02"/>
<evidence type="ECO:0000313" key="2">
    <source>
        <dbReference type="EMBL" id="GBP95795.1"/>
    </source>
</evidence>
<name>A0A4C2AA02_EUMVA</name>